<evidence type="ECO:0000313" key="2">
    <source>
        <dbReference type="EMBL" id="KAL0002786.1"/>
    </source>
</evidence>
<gene>
    <name evidence="2" type="ORF">SO802_016567</name>
</gene>
<evidence type="ECO:0000259" key="1">
    <source>
        <dbReference type="Pfam" id="PF14392"/>
    </source>
</evidence>
<accession>A0AAW2CXJ7</accession>
<reference evidence="2 3" key="1">
    <citation type="submission" date="2024-01" db="EMBL/GenBank/DDBJ databases">
        <title>A telomere-to-telomere, gap-free genome of sweet tea (Lithocarpus litseifolius).</title>
        <authorList>
            <person name="Zhou J."/>
        </authorList>
    </citation>
    <scope>NUCLEOTIDE SEQUENCE [LARGE SCALE GENOMIC DNA]</scope>
    <source>
        <strain evidence="2">Zhou-2022a</strain>
        <tissue evidence="2">Leaf</tissue>
    </source>
</reference>
<comment type="caution">
    <text evidence="2">The sequence shown here is derived from an EMBL/GenBank/DDBJ whole genome shotgun (WGS) entry which is preliminary data.</text>
</comment>
<feature type="domain" description="Zinc knuckle CX2CX4HX4C" evidence="1">
    <location>
        <begin position="36"/>
        <end position="83"/>
    </location>
</feature>
<dbReference type="Proteomes" id="UP001459277">
    <property type="component" value="Unassembled WGS sequence"/>
</dbReference>
<keyword evidence="3" id="KW-1185">Reference proteome</keyword>
<name>A0AAW2CXJ7_9ROSI</name>
<dbReference type="PANTHER" id="PTHR31286">
    <property type="entry name" value="GLYCINE-RICH CELL WALL STRUCTURAL PROTEIN 1.8-LIKE"/>
    <property type="match status" value="1"/>
</dbReference>
<proteinExistence type="predicted"/>
<dbReference type="InterPro" id="IPR040256">
    <property type="entry name" value="At4g02000-like"/>
</dbReference>
<dbReference type="AlphaFoldDB" id="A0AAW2CXJ7"/>
<evidence type="ECO:0000313" key="3">
    <source>
        <dbReference type="Proteomes" id="UP001459277"/>
    </source>
</evidence>
<protein>
    <recommendedName>
        <fullName evidence="1">Zinc knuckle CX2CX4HX4C domain-containing protein</fullName>
    </recommendedName>
</protein>
<dbReference type="InterPro" id="IPR025836">
    <property type="entry name" value="Zn_knuckle_CX2CX4HX4C"/>
</dbReference>
<dbReference type="Pfam" id="PF14392">
    <property type="entry name" value="zf-CCHC_4"/>
    <property type="match status" value="1"/>
</dbReference>
<dbReference type="EMBL" id="JAZDWU010000005">
    <property type="protein sequence ID" value="KAL0002786.1"/>
    <property type="molecule type" value="Genomic_DNA"/>
</dbReference>
<dbReference type="PANTHER" id="PTHR31286:SF167">
    <property type="entry name" value="OS09G0268800 PROTEIN"/>
    <property type="match status" value="1"/>
</dbReference>
<organism evidence="2 3">
    <name type="scientific">Lithocarpus litseifolius</name>
    <dbReference type="NCBI Taxonomy" id="425828"/>
    <lineage>
        <taxon>Eukaryota</taxon>
        <taxon>Viridiplantae</taxon>
        <taxon>Streptophyta</taxon>
        <taxon>Embryophyta</taxon>
        <taxon>Tracheophyta</taxon>
        <taxon>Spermatophyta</taxon>
        <taxon>Magnoliopsida</taxon>
        <taxon>eudicotyledons</taxon>
        <taxon>Gunneridae</taxon>
        <taxon>Pentapetalae</taxon>
        <taxon>rosids</taxon>
        <taxon>fabids</taxon>
        <taxon>Fagales</taxon>
        <taxon>Fagaceae</taxon>
        <taxon>Lithocarpus</taxon>
    </lineage>
</organism>
<sequence>MRVAQDIVSSAGEVVNRRAESEDYEGGNFMQVRVKIDVRKPLSRGRKIGLSNGEESWTSLKYECLPNLCYWCGRLTHHDKDCSVWLKRKGTMKEKNQNFGLWLRAITPNLAKKTVICVSGYEEEVREDNRAALGQERNDERGIEAWNEIQNHSATTEPDEQQMRTAVQALIGDAVTPAKNSSVCMSPAQEGGSAS</sequence>